<dbReference type="AlphaFoldDB" id="A0AA36CAL6"/>
<reference evidence="2" key="1">
    <citation type="submission" date="2023-06" db="EMBL/GenBank/DDBJ databases">
        <authorList>
            <person name="Delattre M."/>
        </authorList>
    </citation>
    <scope>NUCLEOTIDE SEQUENCE</scope>
    <source>
        <strain evidence="2">AF72</strain>
    </source>
</reference>
<accession>A0AA36CAL6</accession>
<comment type="caution">
    <text evidence="2">The sequence shown here is derived from an EMBL/GenBank/DDBJ whole genome shotgun (WGS) entry which is preliminary data.</text>
</comment>
<protein>
    <submittedName>
        <fullName evidence="2">Uncharacterized protein</fullName>
    </submittedName>
</protein>
<feature type="region of interest" description="Disordered" evidence="1">
    <location>
        <begin position="336"/>
        <end position="361"/>
    </location>
</feature>
<feature type="region of interest" description="Disordered" evidence="1">
    <location>
        <begin position="132"/>
        <end position="233"/>
    </location>
</feature>
<feature type="compositionally biased region" description="Basic and acidic residues" evidence="1">
    <location>
        <begin position="132"/>
        <end position="160"/>
    </location>
</feature>
<evidence type="ECO:0000256" key="1">
    <source>
        <dbReference type="SAM" id="MobiDB-lite"/>
    </source>
</evidence>
<keyword evidence="3" id="KW-1185">Reference proteome</keyword>
<feature type="compositionally biased region" description="Basic residues" evidence="1">
    <location>
        <begin position="53"/>
        <end position="62"/>
    </location>
</feature>
<gene>
    <name evidence="2" type="ORF">MSPICULIGERA_LOCUS3195</name>
</gene>
<feature type="region of interest" description="Disordered" evidence="1">
    <location>
        <begin position="477"/>
        <end position="528"/>
    </location>
</feature>
<feature type="compositionally biased region" description="Basic and acidic residues" evidence="1">
    <location>
        <begin position="185"/>
        <end position="198"/>
    </location>
</feature>
<dbReference type="EMBL" id="CATQJA010000888">
    <property type="protein sequence ID" value="CAJ0564521.1"/>
    <property type="molecule type" value="Genomic_DNA"/>
</dbReference>
<feature type="compositionally biased region" description="Polar residues" evidence="1">
    <location>
        <begin position="24"/>
        <end position="38"/>
    </location>
</feature>
<evidence type="ECO:0000313" key="2">
    <source>
        <dbReference type="EMBL" id="CAJ0564521.1"/>
    </source>
</evidence>
<evidence type="ECO:0000313" key="3">
    <source>
        <dbReference type="Proteomes" id="UP001177023"/>
    </source>
</evidence>
<dbReference type="Proteomes" id="UP001177023">
    <property type="component" value="Unassembled WGS sequence"/>
</dbReference>
<feature type="compositionally biased region" description="Polar residues" evidence="1">
    <location>
        <begin position="492"/>
        <end position="512"/>
    </location>
</feature>
<name>A0AA36CAL6_9BILA</name>
<sequence>MLTRRKARAATGESNDSFNDDARSTTMDMESGQVSDASEFSDEPDRPSTSSKRPAKRKRRTTGPKLSREEALKKKREHMREYRARLLPGETEEDRKLRWWAIYRRWHEEEKLRYTPEERALRKAAEYEKRLLKKQMETPEQREERLAHQREWGRRNQEGKPRKKRVGGPLTEAEIERRRIARKVRAAEETAEEKEYRKEQHRLKMFKRNPEEYQRKQAAREIREAKGRKEPAEEIEEFRVRLVAEVRRLIGLNPVVSRPIPADPSKEQVVKLQPIENPETEGSSAPSPADSNQEPAGPSTVGDSAPENPPAPQNRYPDLPDEIAGLMERRIAVYGRPRKKTVAKDANAAPPAPRKKPSGNRCCVVKQESGGVVRYFAARPGFQFDQSVPGQIKFAVGTATTPPIPSYPPMDDAARQHAELKRRLAIWWRHKLTIETPEAREKRMKDGARYVVRFEFKAAGRDQRVWVNYKPPARMPTFVLHDPRPQKPPSMAQGNENASQEVGDQAAASQTETPDDWDDGLEYVDDYP</sequence>
<feature type="non-terminal residue" evidence="2">
    <location>
        <position position="528"/>
    </location>
</feature>
<proteinExistence type="predicted"/>
<feature type="region of interest" description="Disordered" evidence="1">
    <location>
        <begin position="1"/>
        <end position="82"/>
    </location>
</feature>
<feature type="compositionally biased region" description="Basic and acidic residues" evidence="1">
    <location>
        <begin position="66"/>
        <end position="82"/>
    </location>
</feature>
<feature type="compositionally biased region" description="Acidic residues" evidence="1">
    <location>
        <begin position="513"/>
        <end position="528"/>
    </location>
</feature>
<organism evidence="2 3">
    <name type="scientific">Mesorhabditis spiculigera</name>
    <dbReference type="NCBI Taxonomy" id="96644"/>
    <lineage>
        <taxon>Eukaryota</taxon>
        <taxon>Metazoa</taxon>
        <taxon>Ecdysozoa</taxon>
        <taxon>Nematoda</taxon>
        <taxon>Chromadorea</taxon>
        <taxon>Rhabditida</taxon>
        <taxon>Rhabditina</taxon>
        <taxon>Rhabditomorpha</taxon>
        <taxon>Rhabditoidea</taxon>
        <taxon>Rhabditidae</taxon>
        <taxon>Mesorhabditinae</taxon>
        <taxon>Mesorhabditis</taxon>
    </lineage>
</organism>
<feature type="compositionally biased region" description="Polar residues" evidence="1">
    <location>
        <begin position="280"/>
        <end position="294"/>
    </location>
</feature>
<feature type="compositionally biased region" description="Basic and acidic residues" evidence="1">
    <location>
        <begin position="208"/>
        <end position="233"/>
    </location>
</feature>
<feature type="region of interest" description="Disordered" evidence="1">
    <location>
        <begin position="253"/>
        <end position="322"/>
    </location>
</feature>